<proteinExistence type="predicted"/>
<gene>
    <name evidence="2" type="ORF">SAMN02745111_01528</name>
</gene>
<evidence type="ECO:0000259" key="1">
    <source>
        <dbReference type="Pfam" id="PF03537"/>
    </source>
</evidence>
<dbReference type="InterPro" id="IPR016062">
    <property type="entry name" value="TM1410-rel"/>
</dbReference>
<dbReference type="InterPro" id="IPR017853">
    <property type="entry name" value="GH"/>
</dbReference>
<dbReference type="InterPro" id="IPR013785">
    <property type="entry name" value="Aldolase_TIM"/>
</dbReference>
<reference evidence="2 3" key="1">
    <citation type="submission" date="2017-02" db="EMBL/GenBank/DDBJ databases">
        <authorList>
            <person name="Peterson S.W."/>
        </authorList>
    </citation>
    <scope>NUCLEOTIDE SEQUENCE [LARGE SCALE GENOMIC DNA]</scope>
    <source>
        <strain evidence="2 3">ATCC 35992</strain>
    </source>
</reference>
<dbReference type="RefSeq" id="WP_078766393.1">
    <property type="nucleotide sequence ID" value="NZ_FUXZ01000009.1"/>
</dbReference>
<dbReference type="EMBL" id="FUXZ01000009">
    <property type="protein sequence ID" value="SKA68083.1"/>
    <property type="molecule type" value="Genomic_DNA"/>
</dbReference>
<dbReference type="OrthoDB" id="10730at2"/>
<dbReference type="AlphaFoldDB" id="A0A1T4VSY6"/>
<evidence type="ECO:0000313" key="2">
    <source>
        <dbReference type="EMBL" id="SKA68083.1"/>
    </source>
</evidence>
<dbReference type="PANTHER" id="PTHR35882:SF2">
    <property type="entry name" value="PELA"/>
    <property type="match status" value="1"/>
</dbReference>
<feature type="domain" description="Glycoside-hydrolase family GH114 TIM-barrel" evidence="1">
    <location>
        <begin position="57"/>
        <end position="284"/>
    </location>
</feature>
<dbReference type="GO" id="GO:0016787">
    <property type="term" value="F:hydrolase activity"/>
    <property type="evidence" value="ECO:0007669"/>
    <property type="project" value="UniProtKB-KW"/>
</dbReference>
<dbReference type="PRINTS" id="PR01545">
    <property type="entry name" value="THEMAYE10DUF"/>
</dbReference>
<dbReference type="PANTHER" id="PTHR35882">
    <property type="entry name" value="PELA"/>
    <property type="match status" value="1"/>
</dbReference>
<dbReference type="InterPro" id="IPR004352">
    <property type="entry name" value="GH114_TIM-barrel"/>
</dbReference>
<name>A0A1T4VSY6_9FIRM</name>
<dbReference type="STRING" id="39495.SAMN02745111_01528"/>
<dbReference type="Gene3D" id="3.20.20.70">
    <property type="entry name" value="Aldolase class I"/>
    <property type="match status" value="1"/>
</dbReference>
<dbReference type="Proteomes" id="UP000190814">
    <property type="component" value="Unassembled WGS sequence"/>
</dbReference>
<dbReference type="SUPFAM" id="SSF51445">
    <property type="entry name" value="(Trans)glycosidases"/>
    <property type="match status" value="1"/>
</dbReference>
<evidence type="ECO:0000313" key="3">
    <source>
        <dbReference type="Proteomes" id="UP000190814"/>
    </source>
</evidence>
<sequence>MKRFICLKVVVLILVCGFAMNIFNSNKVYAKSGINSKGIKYEFGVFNSVEEKDVEKLNEYRTIVIDAQGYSANTIKKLRKTGHTVYSYINLGSVENFRDYYKDYEDVTLDVYENWEDERWVDVSKKKWQDFISGTLAKELVKKGVDGFFVDNVDVYYMYHNDKIFNGVTTILKNFKALDVDVVVNGGDTYVRQYVKRHGKLEKILNAVAQESVFTTIDWDNDNAFIEQDEGDNKYAKSYINFVSKHGGNVYLIEYSTDKNLINKISKYCKKKGFVYYASNSLDLGANATDEEKELSSQKIVNTKTTVIKSVKKIRNNRKITLKRVKGVK</sequence>
<accession>A0A1T4VSY6</accession>
<dbReference type="Pfam" id="PF03537">
    <property type="entry name" value="Glyco_hydro_114"/>
    <property type="match status" value="1"/>
</dbReference>
<keyword evidence="3" id="KW-1185">Reference proteome</keyword>
<protein>
    <submittedName>
        <fullName evidence="2">Glycoside-hydrolase family GH114</fullName>
    </submittedName>
</protein>
<organism evidence="2 3">
    <name type="scientific">Eubacterium uniforme</name>
    <dbReference type="NCBI Taxonomy" id="39495"/>
    <lineage>
        <taxon>Bacteria</taxon>
        <taxon>Bacillati</taxon>
        <taxon>Bacillota</taxon>
        <taxon>Clostridia</taxon>
        <taxon>Eubacteriales</taxon>
        <taxon>Eubacteriaceae</taxon>
        <taxon>Eubacterium</taxon>
    </lineage>
</organism>
<keyword evidence="2" id="KW-0378">Hydrolase</keyword>